<reference evidence="4 5" key="1">
    <citation type="submission" date="2019-12" db="EMBL/GenBank/DDBJ databases">
        <authorList>
            <person name="Li M."/>
        </authorList>
    </citation>
    <scope>NUCLEOTIDE SEQUENCE [LARGE SCALE GENOMIC DNA]</scope>
    <source>
        <strain evidence="4 5">GBMRC 2046</strain>
    </source>
</reference>
<protein>
    <submittedName>
        <fullName evidence="4">Aminotransferase class I/II-fold pyridoxal phosphate-dependent enzyme</fullName>
    </submittedName>
</protein>
<dbReference type="InterPro" id="IPR050087">
    <property type="entry name" value="AON_synthase_class-II"/>
</dbReference>
<comment type="caution">
    <text evidence="4">The sequence shown here is derived from an EMBL/GenBank/DDBJ whole genome shotgun (WGS) entry which is preliminary data.</text>
</comment>
<evidence type="ECO:0000313" key="4">
    <source>
        <dbReference type="EMBL" id="MXN64648.1"/>
    </source>
</evidence>
<keyword evidence="4" id="KW-0032">Aminotransferase</keyword>
<dbReference type="Gene3D" id="3.40.640.10">
    <property type="entry name" value="Type I PLP-dependent aspartate aminotransferase-like (Major domain)"/>
    <property type="match status" value="1"/>
</dbReference>
<gene>
    <name evidence="4" type="ORF">GR183_07005</name>
</gene>
<dbReference type="SUPFAM" id="SSF53383">
    <property type="entry name" value="PLP-dependent transferases"/>
    <property type="match status" value="1"/>
</dbReference>
<dbReference type="Pfam" id="PF00155">
    <property type="entry name" value="Aminotran_1_2"/>
    <property type="match status" value="1"/>
</dbReference>
<dbReference type="InterPro" id="IPR004839">
    <property type="entry name" value="Aminotransferase_I/II_large"/>
</dbReference>
<keyword evidence="5" id="KW-1185">Reference proteome</keyword>
<sequence>MKPERPSFSAVSERRFRLAGKAIIERHNPYFVAVDRQQDLCEQNAKPFVSFAHYDYLGLSKNPEIIASASEALHSLGTGVGASRLVGGERLGHRAFEDDLADYLGVGGAMTLVSGYLANVSLINHLMGPRDLVLIDELAHNSIFVGAKSGRYDCVTFEHNDLSDLEAKLEATRNQYRHVLVVVEGLYSMDGDIPDLPRLMELKDAHDAWLLVDEAHSYGVLGKTGRGLCEHFDIDPRRVELTVGTLSKSFVSSGGFVCAEAGVIDWLRFTLPGFVYSVGLAPAALGAAQGALTFLRRTPEQVEKLHRKSTYFRDRAKASGLNTGAALGYGVVPLLFDTPHQTMLVSQALMDEGIYAPPIVQIGVPKDLPRIRFFISAEHTFEEIDRVIEIAAAACHGTPEAAPAVTAAAGS</sequence>
<proteinExistence type="predicted"/>
<dbReference type="GO" id="GO:0008483">
    <property type="term" value="F:transaminase activity"/>
    <property type="evidence" value="ECO:0007669"/>
    <property type="project" value="UniProtKB-KW"/>
</dbReference>
<evidence type="ECO:0000256" key="2">
    <source>
        <dbReference type="ARBA" id="ARBA00022679"/>
    </source>
</evidence>
<dbReference type="GO" id="GO:0030170">
    <property type="term" value="F:pyridoxal phosphate binding"/>
    <property type="evidence" value="ECO:0007669"/>
    <property type="project" value="InterPro"/>
</dbReference>
<dbReference type="InterPro" id="IPR015422">
    <property type="entry name" value="PyrdxlP-dep_Trfase_small"/>
</dbReference>
<dbReference type="RefSeq" id="WP_160774910.1">
    <property type="nucleotide sequence ID" value="NZ_WUMV01000003.1"/>
</dbReference>
<dbReference type="Proteomes" id="UP000433101">
    <property type="component" value="Unassembled WGS sequence"/>
</dbReference>
<evidence type="ECO:0000259" key="3">
    <source>
        <dbReference type="Pfam" id="PF00155"/>
    </source>
</evidence>
<keyword evidence="2 4" id="KW-0808">Transferase</keyword>
<organism evidence="4 5">
    <name type="scientific">Stappia sediminis</name>
    <dbReference type="NCBI Taxonomy" id="2692190"/>
    <lineage>
        <taxon>Bacteria</taxon>
        <taxon>Pseudomonadati</taxon>
        <taxon>Pseudomonadota</taxon>
        <taxon>Alphaproteobacteria</taxon>
        <taxon>Hyphomicrobiales</taxon>
        <taxon>Stappiaceae</taxon>
        <taxon>Stappia</taxon>
    </lineage>
</organism>
<feature type="domain" description="Aminotransferase class I/classII large" evidence="3">
    <location>
        <begin position="48"/>
        <end position="389"/>
    </location>
</feature>
<dbReference type="Gene3D" id="3.90.1150.10">
    <property type="entry name" value="Aspartate Aminotransferase, domain 1"/>
    <property type="match status" value="1"/>
</dbReference>
<dbReference type="InterPro" id="IPR015424">
    <property type="entry name" value="PyrdxlP-dep_Trfase"/>
</dbReference>
<dbReference type="InterPro" id="IPR015421">
    <property type="entry name" value="PyrdxlP-dep_Trfase_major"/>
</dbReference>
<dbReference type="EMBL" id="WUMV01000003">
    <property type="protein sequence ID" value="MXN64648.1"/>
    <property type="molecule type" value="Genomic_DNA"/>
</dbReference>
<evidence type="ECO:0000256" key="1">
    <source>
        <dbReference type="ARBA" id="ARBA00001933"/>
    </source>
</evidence>
<accession>A0A7X3S7C4</accession>
<dbReference type="AlphaFoldDB" id="A0A7X3S7C4"/>
<comment type="cofactor">
    <cofactor evidence="1">
        <name>pyridoxal 5'-phosphate</name>
        <dbReference type="ChEBI" id="CHEBI:597326"/>
    </cofactor>
</comment>
<evidence type="ECO:0000313" key="5">
    <source>
        <dbReference type="Proteomes" id="UP000433101"/>
    </source>
</evidence>
<name>A0A7X3S7C4_9HYPH</name>
<dbReference type="PANTHER" id="PTHR13693">
    <property type="entry name" value="CLASS II AMINOTRANSFERASE/8-AMINO-7-OXONONANOATE SYNTHASE"/>
    <property type="match status" value="1"/>
</dbReference>